<dbReference type="RefSeq" id="WP_285232831.1">
    <property type="nucleotide sequence ID" value="NZ_CP116346.1"/>
</dbReference>
<dbReference type="PANTHER" id="PTHR35813">
    <property type="entry name" value="INNER MEMBRANE PROTEIN YBAN"/>
    <property type="match status" value="1"/>
</dbReference>
<keyword evidence="1" id="KW-0812">Transmembrane</keyword>
<dbReference type="AlphaFoldDB" id="A0AA95NIZ0"/>
<keyword evidence="3" id="KW-1185">Reference proteome</keyword>
<evidence type="ECO:0000313" key="2">
    <source>
        <dbReference type="EMBL" id="WIT11746.1"/>
    </source>
</evidence>
<dbReference type="EMBL" id="CP116346">
    <property type="protein sequence ID" value="WIT11746.1"/>
    <property type="molecule type" value="Genomic_DNA"/>
</dbReference>
<dbReference type="PIRSF" id="PIRSF016789">
    <property type="entry name" value="DUF454"/>
    <property type="match status" value="1"/>
</dbReference>
<dbReference type="Pfam" id="PF04304">
    <property type="entry name" value="DUF454"/>
    <property type="match status" value="1"/>
</dbReference>
<dbReference type="Proteomes" id="UP001177769">
    <property type="component" value="Chromosome"/>
</dbReference>
<dbReference type="KEGG" id="pais:PFX98_23145"/>
<dbReference type="InterPro" id="IPR007401">
    <property type="entry name" value="DUF454"/>
</dbReference>
<name>A0AA95NIZ0_9BURK</name>
<sequence>MSETSVPLLLPRRPVWQRLLWVLAGIASLALGIIGIFVPLLPTTPFVLLAAFCFARGSTRCEAWLLNHPRFGPMVRNWRDHHAIPLRAKQLAWTMMTLGSLWAAYRLPLAWCWLPAACCACVAFWMWRLPTR</sequence>
<protein>
    <submittedName>
        <fullName evidence="2">YbaN family protein</fullName>
    </submittedName>
</protein>
<dbReference type="PANTHER" id="PTHR35813:SF1">
    <property type="entry name" value="INNER MEMBRANE PROTEIN YBAN"/>
    <property type="match status" value="1"/>
</dbReference>
<keyword evidence="1" id="KW-1133">Transmembrane helix</keyword>
<reference evidence="2" key="1">
    <citation type="submission" date="2023-01" db="EMBL/GenBank/DDBJ databases">
        <title>Whole genome sequence of Paucibacter sp. S2-9 isolated from pond sediment.</title>
        <authorList>
            <person name="Jung J.Y."/>
        </authorList>
    </citation>
    <scope>NUCLEOTIDE SEQUENCE</scope>
    <source>
        <strain evidence="2">S2-9</strain>
    </source>
</reference>
<feature type="transmembrane region" description="Helical" evidence="1">
    <location>
        <begin position="20"/>
        <end position="41"/>
    </location>
</feature>
<keyword evidence="1" id="KW-0472">Membrane</keyword>
<proteinExistence type="predicted"/>
<evidence type="ECO:0000256" key="1">
    <source>
        <dbReference type="SAM" id="Phobius"/>
    </source>
</evidence>
<evidence type="ECO:0000313" key="3">
    <source>
        <dbReference type="Proteomes" id="UP001177769"/>
    </source>
</evidence>
<gene>
    <name evidence="2" type="ORF">PFX98_23145</name>
</gene>
<organism evidence="2 3">
    <name type="scientific">Paucibacter sediminis</name>
    <dbReference type="NCBI Taxonomy" id="3019553"/>
    <lineage>
        <taxon>Bacteria</taxon>
        <taxon>Pseudomonadati</taxon>
        <taxon>Pseudomonadota</taxon>
        <taxon>Betaproteobacteria</taxon>
        <taxon>Burkholderiales</taxon>
        <taxon>Sphaerotilaceae</taxon>
        <taxon>Roseateles</taxon>
    </lineage>
</organism>
<dbReference type="GO" id="GO:0005886">
    <property type="term" value="C:plasma membrane"/>
    <property type="evidence" value="ECO:0007669"/>
    <property type="project" value="TreeGrafter"/>
</dbReference>
<feature type="transmembrane region" description="Helical" evidence="1">
    <location>
        <begin position="103"/>
        <end position="127"/>
    </location>
</feature>
<accession>A0AA95NIZ0</accession>